<protein>
    <submittedName>
        <fullName evidence="3">Proline dehydrogenase</fullName>
    </submittedName>
</protein>
<organism evidence="3 4">
    <name type="scientific">Hymenobacter polaris</name>
    <dbReference type="NCBI Taxonomy" id="2682546"/>
    <lineage>
        <taxon>Bacteria</taxon>
        <taxon>Pseudomonadati</taxon>
        <taxon>Bacteroidota</taxon>
        <taxon>Cytophagia</taxon>
        <taxon>Cytophagales</taxon>
        <taxon>Hymenobacteraceae</taxon>
        <taxon>Hymenobacter</taxon>
    </lineage>
</organism>
<evidence type="ECO:0000259" key="2">
    <source>
        <dbReference type="Pfam" id="PF01619"/>
    </source>
</evidence>
<dbReference type="RefSeq" id="WP_169530340.1">
    <property type="nucleotide sequence ID" value="NZ_JABBGH010000001.1"/>
</dbReference>
<dbReference type="EMBL" id="JABBGH010000001">
    <property type="protein sequence ID" value="NML65083.1"/>
    <property type="molecule type" value="Genomic_DNA"/>
</dbReference>
<dbReference type="GO" id="GO:0010133">
    <property type="term" value="P:L-proline catabolic process to L-glutamate"/>
    <property type="evidence" value="ECO:0007669"/>
    <property type="project" value="TreeGrafter"/>
</dbReference>
<dbReference type="GO" id="GO:0004657">
    <property type="term" value="F:proline dehydrogenase activity"/>
    <property type="evidence" value="ECO:0007669"/>
    <property type="project" value="InterPro"/>
</dbReference>
<dbReference type="GO" id="GO:0071949">
    <property type="term" value="F:FAD binding"/>
    <property type="evidence" value="ECO:0007669"/>
    <property type="project" value="TreeGrafter"/>
</dbReference>
<evidence type="ECO:0000313" key="4">
    <source>
        <dbReference type="Proteomes" id="UP000559626"/>
    </source>
</evidence>
<sequence length="404" mass="45047">MPAPSPAVPAAPVAPVSFEDTRIAFEAKSDADLRKMYLLFAAMNNGSLVKLGGGLMQSALQWHLPGVKLLIKNTIFRQFCGGETIAECQPVINELGRYHIGTILDYSVEGAGNDYSFDRTRDEILATIALAATTPHIPFSVFKVTGLMPTALLEKKQAGIPLGQTERAAFARGEQRLNALCASAHERGVRLFVDAEESWIQHTIDELAEAMMQRYNQERAIVWNTYQLYRHDRLDAFKAAYERAVQGSYYLGVKLVRGAYMEKEARLAQQRGLPTPINPSKQATDDLYDESLRFSVQHLDRISLCAGTHNEASSRLLTELMREAGVAPQDERVWFAQLYGMSDNLSYNLAHAGYHTAKYVPYGPVEAVMPYLLRRANENTAIAGQSSREFGLIKKELNRRSGKK</sequence>
<evidence type="ECO:0000313" key="3">
    <source>
        <dbReference type="EMBL" id="NML65083.1"/>
    </source>
</evidence>
<accession>A0A7Y0FLR9</accession>
<dbReference type="InterPro" id="IPR029041">
    <property type="entry name" value="FAD-linked_oxidoreductase-like"/>
</dbReference>
<dbReference type="Proteomes" id="UP000559626">
    <property type="component" value="Unassembled WGS sequence"/>
</dbReference>
<keyword evidence="4" id="KW-1185">Reference proteome</keyword>
<reference evidence="3 4" key="1">
    <citation type="submission" date="2020-04" db="EMBL/GenBank/DDBJ databases">
        <title>Hymenobacter polaris sp. nov., isolated from Arctic soil.</title>
        <authorList>
            <person name="Dahal R.H."/>
        </authorList>
    </citation>
    <scope>NUCLEOTIDE SEQUENCE [LARGE SCALE GENOMIC DNA]</scope>
    <source>
        <strain evidence="3 4">RP-2-7</strain>
    </source>
</reference>
<feature type="domain" description="Proline dehydrogenase" evidence="2">
    <location>
        <begin position="91"/>
        <end position="387"/>
    </location>
</feature>
<proteinExistence type="predicted"/>
<dbReference type="SUPFAM" id="SSF51730">
    <property type="entry name" value="FAD-linked oxidoreductase"/>
    <property type="match status" value="1"/>
</dbReference>
<dbReference type="InterPro" id="IPR015659">
    <property type="entry name" value="Proline_oxidase"/>
</dbReference>
<dbReference type="Pfam" id="PF01619">
    <property type="entry name" value="Pro_dh"/>
    <property type="match status" value="1"/>
</dbReference>
<comment type="caution">
    <text evidence="3">The sequence shown here is derived from an EMBL/GenBank/DDBJ whole genome shotgun (WGS) entry which is preliminary data.</text>
</comment>
<evidence type="ECO:0000256" key="1">
    <source>
        <dbReference type="ARBA" id="ARBA00023002"/>
    </source>
</evidence>
<keyword evidence="1" id="KW-0560">Oxidoreductase</keyword>
<dbReference type="AlphaFoldDB" id="A0A7Y0FLR9"/>
<gene>
    <name evidence="3" type="ORF">HHL22_07675</name>
</gene>
<dbReference type="PANTHER" id="PTHR13914">
    <property type="entry name" value="PROLINE OXIDASE"/>
    <property type="match status" value="1"/>
</dbReference>
<dbReference type="PANTHER" id="PTHR13914:SF0">
    <property type="entry name" value="PROLINE DEHYDROGENASE 1, MITOCHONDRIAL"/>
    <property type="match status" value="1"/>
</dbReference>
<dbReference type="Gene3D" id="3.20.20.220">
    <property type="match status" value="1"/>
</dbReference>
<dbReference type="InterPro" id="IPR002872">
    <property type="entry name" value="Proline_DH_dom"/>
</dbReference>
<name>A0A7Y0FLR9_9BACT</name>